<accession>A0A8S9PH09</accession>
<evidence type="ECO:0000313" key="2">
    <source>
        <dbReference type="Proteomes" id="UP000712600"/>
    </source>
</evidence>
<reference evidence="1" key="1">
    <citation type="submission" date="2019-12" db="EMBL/GenBank/DDBJ databases">
        <title>Genome sequencing and annotation of Brassica cretica.</title>
        <authorList>
            <person name="Studholme D.J."/>
            <person name="Sarris P."/>
        </authorList>
    </citation>
    <scope>NUCLEOTIDE SEQUENCE</scope>
    <source>
        <strain evidence="1">PFS-109/04</strain>
        <tissue evidence="1">Leaf</tissue>
    </source>
</reference>
<gene>
    <name evidence="1" type="ORF">F2Q69_00006486</name>
</gene>
<dbReference type="AlphaFoldDB" id="A0A8S9PH09"/>
<evidence type="ECO:0000313" key="1">
    <source>
        <dbReference type="EMBL" id="KAF3514525.1"/>
    </source>
</evidence>
<dbReference type="Proteomes" id="UP000712600">
    <property type="component" value="Unassembled WGS sequence"/>
</dbReference>
<proteinExistence type="predicted"/>
<protein>
    <submittedName>
        <fullName evidence="1">Uncharacterized protein</fullName>
    </submittedName>
</protein>
<name>A0A8S9PH09_BRACR</name>
<comment type="caution">
    <text evidence="1">The sequence shown here is derived from an EMBL/GenBank/DDBJ whole genome shotgun (WGS) entry which is preliminary data.</text>
</comment>
<organism evidence="1 2">
    <name type="scientific">Brassica cretica</name>
    <name type="common">Mustard</name>
    <dbReference type="NCBI Taxonomy" id="69181"/>
    <lineage>
        <taxon>Eukaryota</taxon>
        <taxon>Viridiplantae</taxon>
        <taxon>Streptophyta</taxon>
        <taxon>Embryophyta</taxon>
        <taxon>Tracheophyta</taxon>
        <taxon>Spermatophyta</taxon>
        <taxon>Magnoliopsida</taxon>
        <taxon>eudicotyledons</taxon>
        <taxon>Gunneridae</taxon>
        <taxon>Pentapetalae</taxon>
        <taxon>rosids</taxon>
        <taxon>malvids</taxon>
        <taxon>Brassicales</taxon>
        <taxon>Brassicaceae</taxon>
        <taxon>Brassiceae</taxon>
        <taxon>Brassica</taxon>
    </lineage>
</organism>
<sequence>MAPVACAAAPRAPHGDRHHTAHMSINMLRLQIRRHLVLLHVSPHVLLPCVPTTPACVDRQLIRWLTPRSEPMQRATSSFSIHWSDFGPSVLWITSWLRNVVLLNLELLKRRASKNVMLPKHPSDQSKTLSNHGRAAYSTHGSLTMTSLTTSFFNISRSTLIGRDSTTKLMVGQSSLFFESCQVLGDQNSLFFQIRRSQKLGSGF</sequence>
<dbReference type="EMBL" id="QGKX02001521">
    <property type="protein sequence ID" value="KAF3514525.1"/>
    <property type="molecule type" value="Genomic_DNA"/>
</dbReference>